<dbReference type="AlphaFoldDB" id="A0A238KLM7"/>
<evidence type="ECO:0000313" key="2">
    <source>
        <dbReference type="Proteomes" id="UP000207598"/>
    </source>
</evidence>
<dbReference type="InterPro" id="IPR032710">
    <property type="entry name" value="NTF2-like_dom_sf"/>
</dbReference>
<dbReference type="EMBL" id="FXYF01000007">
    <property type="protein sequence ID" value="SMX43527.1"/>
    <property type="molecule type" value="Genomic_DNA"/>
</dbReference>
<reference evidence="1 2" key="1">
    <citation type="submission" date="2017-05" db="EMBL/GenBank/DDBJ databases">
        <authorList>
            <person name="Song R."/>
            <person name="Chenine A.L."/>
            <person name="Ruprecht R.M."/>
        </authorList>
    </citation>
    <scope>NUCLEOTIDE SEQUENCE [LARGE SCALE GENOMIC DNA]</scope>
    <source>
        <strain evidence="1 2">CECT 8898</strain>
    </source>
</reference>
<gene>
    <name evidence="1" type="ORF">MAA8898_02848</name>
</gene>
<name>A0A238KLM7_9RHOB</name>
<organism evidence="1 2">
    <name type="scientific">Maliponia aquimaris</name>
    <dbReference type="NCBI Taxonomy" id="1673631"/>
    <lineage>
        <taxon>Bacteria</taxon>
        <taxon>Pseudomonadati</taxon>
        <taxon>Pseudomonadota</taxon>
        <taxon>Alphaproteobacteria</taxon>
        <taxon>Rhodobacterales</taxon>
        <taxon>Paracoccaceae</taxon>
        <taxon>Maliponia</taxon>
    </lineage>
</organism>
<dbReference type="OrthoDB" id="7858976at2"/>
<dbReference type="Proteomes" id="UP000207598">
    <property type="component" value="Unassembled WGS sequence"/>
</dbReference>
<dbReference type="Gene3D" id="3.10.450.50">
    <property type="match status" value="1"/>
</dbReference>
<accession>A0A238KLM7</accession>
<evidence type="ECO:0008006" key="3">
    <source>
        <dbReference type="Google" id="ProtNLM"/>
    </source>
</evidence>
<evidence type="ECO:0000313" key="1">
    <source>
        <dbReference type="EMBL" id="SMX43527.1"/>
    </source>
</evidence>
<protein>
    <recommendedName>
        <fullName evidence="3">SnoaL-like domain-containing protein</fullName>
    </recommendedName>
</protein>
<dbReference type="RefSeq" id="WP_094021666.1">
    <property type="nucleotide sequence ID" value="NZ_FXYF01000007.1"/>
</dbReference>
<sequence>MSDDPEARRIFQDMLDRCGEAMLGGDMEGVLRWFATPNTVEDFSGRRVLRSEDETRALFVTVMARQREQNITHMIRRVTHAEFRGPDVIWATHETRYIHSGTVLSVSPHAAFSILHRYPDCWKVHHAQFTVDGKNPLSAAMRKLPET</sequence>
<proteinExistence type="predicted"/>
<dbReference type="SUPFAM" id="SSF54427">
    <property type="entry name" value="NTF2-like"/>
    <property type="match status" value="1"/>
</dbReference>
<keyword evidence="2" id="KW-1185">Reference proteome</keyword>